<dbReference type="EMBL" id="LLKQ01000001">
    <property type="protein sequence ID" value="OCL95813.1"/>
    <property type="molecule type" value="Genomic_DNA"/>
</dbReference>
<name>A0A1C7WRA4_9BACT</name>
<reference evidence="3 4" key="1">
    <citation type="submission" date="2015-10" db="EMBL/GenBank/DDBJ databases">
        <authorList>
            <person name="Rovetto F.F."/>
            <person name="Cocolin L.L."/>
            <person name="Illeghems K.K."/>
            <person name="Van Nieuwerbuegh F.F."/>
            <person name="Houf K.K."/>
        </authorList>
    </citation>
    <scope>NUCLEOTIDE SEQUENCE [LARGE SCALE GENOMIC DNA]</scope>
    <source>
        <strain evidence="3 4">LMG 24486</strain>
    </source>
</reference>
<keyword evidence="1" id="KW-0051">Antiviral defense</keyword>
<evidence type="ECO:0000259" key="2">
    <source>
        <dbReference type="Pfam" id="PF03787"/>
    </source>
</evidence>
<dbReference type="RefSeq" id="WP_066390320.1">
    <property type="nucleotide sequence ID" value="NZ_CP035926.1"/>
</dbReference>
<dbReference type="PANTHER" id="PTHR35579:SF6">
    <property type="entry name" value="DUF324 DOMAIN-CONTAINING PROTEIN"/>
    <property type="match status" value="1"/>
</dbReference>
<comment type="caution">
    <text evidence="3">The sequence shown here is derived from an EMBL/GenBank/DDBJ whole genome shotgun (WGS) entry which is preliminary data.</text>
</comment>
<protein>
    <submittedName>
        <fullName evidence="3">RAMP superfamily protein</fullName>
    </submittedName>
</protein>
<dbReference type="InterPro" id="IPR005537">
    <property type="entry name" value="RAMP_III_fam"/>
</dbReference>
<dbReference type="Pfam" id="PF03787">
    <property type="entry name" value="RAMPs"/>
    <property type="match status" value="2"/>
</dbReference>
<dbReference type="Proteomes" id="UP000092987">
    <property type="component" value="Unassembled WGS sequence"/>
</dbReference>
<evidence type="ECO:0000256" key="1">
    <source>
        <dbReference type="ARBA" id="ARBA00023118"/>
    </source>
</evidence>
<feature type="domain" description="CRISPR type III-associated protein" evidence="2">
    <location>
        <begin position="11"/>
        <end position="181"/>
    </location>
</feature>
<gene>
    <name evidence="3" type="ORF">AA347_01295</name>
</gene>
<evidence type="ECO:0000313" key="3">
    <source>
        <dbReference type="EMBL" id="OCL95813.1"/>
    </source>
</evidence>
<organism evidence="3 4">
    <name type="scientific">Aliarcobacter thereius LMG 24486</name>
    <dbReference type="NCBI Taxonomy" id="1032240"/>
    <lineage>
        <taxon>Bacteria</taxon>
        <taxon>Pseudomonadati</taxon>
        <taxon>Campylobacterota</taxon>
        <taxon>Epsilonproteobacteria</taxon>
        <taxon>Campylobacterales</taxon>
        <taxon>Arcobacteraceae</taxon>
        <taxon>Aliarcobacter</taxon>
    </lineage>
</organism>
<proteinExistence type="predicted"/>
<dbReference type="CDD" id="cd09726">
    <property type="entry name" value="RAMP_I_III"/>
    <property type="match status" value="2"/>
</dbReference>
<dbReference type="InterPro" id="IPR052216">
    <property type="entry name" value="CRISPR_Csm3_endoribonuclease"/>
</dbReference>
<accession>A0A1C7WRA4</accession>
<evidence type="ECO:0000313" key="4">
    <source>
        <dbReference type="Proteomes" id="UP000092987"/>
    </source>
</evidence>
<keyword evidence="4" id="KW-1185">Reference proteome</keyword>
<feature type="domain" description="CRISPR type III-associated protein" evidence="2">
    <location>
        <begin position="254"/>
        <end position="419"/>
    </location>
</feature>
<dbReference type="PANTHER" id="PTHR35579">
    <property type="entry name" value="CRISPR SYSTEM CMS ENDORIBONUCLEASE CSM3"/>
    <property type="match status" value="1"/>
</dbReference>
<sequence>MKNRFIAHIVIEAKTALKIGSNGNSYTLDSPIQKDWNGLPMILGTSLAGVLRKEFDEVLANKFFGTGDLGSKIIISNALLLNEKLEVNETLLLESQKSEFLQNFIVLPIREHNAMNDKGVTKKNHKFDEEVVYKGSRFKFSIEMIKEDDKDEENFKNILKELYKNSFRIGSGSTKGFGQIEIKSIFWDEFEINSDKYINFSSSLNEKLEKELKIEEYEDKNYTKYQLSLIPDDFFMFGSGFGDDEADMTPVFEKVVDYKNEKLSENRVLIPASSVKGAISHRTTYHYNLSNDFFIENEDETKKPVEIVEAIFGAKKDKEIDGFKGNILISDIYLNQTKERDNKVFEHVSIDRFTGGAIDSALFQEKTVASKEEFILEILLNNKVEDKISIEAFEKALKDITTGMLSLGGATTKGHGVFSGKVLKNGVEI</sequence>